<keyword evidence="3" id="KW-0255">Endonuclease</keyword>
<keyword evidence="3" id="KW-0540">Nuclease</keyword>
<keyword evidence="1" id="KW-0175">Coiled coil</keyword>
<dbReference type="AlphaFoldDB" id="A0AAE6WIB7"/>
<dbReference type="SUPFAM" id="SSF53335">
    <property type="entry name" value="S-adenosyl-L-methionine-dependent methyltransferases"/>
    <property type="match status" value="1"/>
</dbReference>
<evidence type="ECO:0000256" key="1">
    <source>
        <dbReference type="SAM" id="Coils"/>
    </source>
</evidence>
<dbReference type="GO" id="GO:0032259">
    <property type="term" value="P:methylation"/>
    <property type="evidence" value="ECO:0007669"/>
    <property type="project" value="InterPro"/>
</dbReference>
<dbReference type="InterPro" id="IPR029063">
    <property type="entry name" value="SAM-dependent_MTases_sf"/>
</dbReference>
<dbReference type="PROSITE" id="PS00092">
    <property type="entry name" value="N6_MTASE"/>
    <property type="match status" value="1"/>
</dbReference>
<dbReference type="Pfam" id="PF04851">
    <property type="entry name" value="ResIII"/>
    <property type="match status" value="1"/>
</dbReference>
<sequence length="1271" mass="146427">MTVVANRGTTNFEFLILDWDLKEKYYDRAKYIEDFYVAGEYKKVIEQEKKFESSLLSENLITKEIACDSTGDLKEDALIRLITLYQALKQISINSGQIVKSEFKDPLGEEQYQTNERKLIYIQTADNSSGNWKVYAESEKIGDATADVDPDPLNYQPNSEYLRKQAAQRINSYMTTSGVPYQIEWAELAYRPKDKQNPWFRDKEVHKVLKRSGYKKNTDVEGNEWWKVSLDVAKQAISAVKENREAIAGPVIDKSKIILRPEQVAAVEQTKKVFNKKDRMLWNAKMRFGKTLTAYQLIKEKKYRCILILTHRPVVSDSWFEDFGKLEMDKAGYMYGSKEKGMTIEKLISRNTNFVYFASMQDLRGSSQVGGKQGQKNELVFSTDWDLIIFDEAHEGTQTELAQNVEKAIKKDNTKILELSGTPFNLLEQYSEDQVFAWDYVMEQEAKLRWATEKPDEQNPYETLPKVNMFTFEMNNKEKYADESRSFNFKEFFRVKDDGKFVHESDVNKFLNEISRPSETNYPYSTEKFRNQLRHSLWLMPGRAEAKALKDLMDKHPIFGTEYTIVNVVDQDDKEITSKDDPDLGRVRTAIGDKPWETKTITLTVRKLTTGVNVKEWTAVMFLNNTTSAMNYLQAAFRAQTPYSNEVQGQKTNAYIFDFAPDRALTVMAESASINSGIGKRNTLEQKQKMAKLLNFLPILGIEGNKMRTFNVDRMLTQLKKVYAEKAVRSGFDDDSLYSDALLTIDPEAAKLFEKLRGIVGKTKATKKSKKVSINEQVLTEEEYEKAQKAKKKKRKERTPEELAALEKERQAKKERKNAISILRGISVRIPLMIFGMEVDIAKDIDIETFVNEVDDVSWEEFMPAGVTKAMFKEQAKYYDPEVFIEAGRIIRSRAKSYDDLTYTERTKQIALLHGTFKNPDKETVLTPWKVVNRQLVSTIGGLSFYNDDFSDTTLEDKTSLHWVEQPDSDDIFKNDGKVLEINSKTGLYPLYVATSFFYKKQMQFIDDNLGKINKHDEERIIQEILRDNVYVIAKTPMAKTITQRTLAGYKNWKTNIIYIKDLIDLLKVDKSLVVDKLKKEFGIMKFDVVVGNPPYQEDNSDSNRDQPLYPHFYDLAEMLSNKYSLISPGRFLFGIGATSPEWNNKMLSDDHIKVIHFEQKSDMIFPNTDIKGGVAILYRDSNRALGPIGTFTISKELNYILNKVEKKGFNPISNIIFGNSSYKLTETVFKDNPEFEKRVSKAERKSLGSNALVKSIILCKILYNVLPVSH</sequence>
<organism evidence="3 4">
    <name type="scientific">Ligilactobacillus murinus</name>
    <dbReference type="NCBI Taxonomy" id="1622"/>
    <lineage>
        <taxon>Bacteria</taxon>
        <taxon>Bacillati</taxon>
        <taxon>Bacillota</taxon>
        <taxon>Bacilli</taxon>
        <taxon>Lactobacillales</taxon>
        <taxon>Lactobacillaceae</taxon>
        <taxon>Ligilactobacillus</taxon>
    </lineage>
</organism>
<dbReference type="InterPro" id="IPR002052">
    <property type="entry name" value="DNA_methylase_N6_adenine_CS"/>
</dbReference>
<dbReference type="PROSITE" id="PS51192">
    <property type="entry name" value="HELICASE_ATP_BIND_1"/>
    <property type="match status" value="1"/>
</dbReference>
<feature type="domain" description="Helicase ATP-binding" evidence="2">
    <location>
        <begin position="271"/>
        <end position="441"/>
    </location>
</feature>
<evidence type="ECO:0000259" key="2">
    <source>
        <dbReference type="PROSITE" id="PS51192"/>
    </source>
</evidence>
<dbReference type="SMART" id="SM00487">
    <property type="entry name" value="DEXDc"/>
    <property type="match status" value="1"/>
</dbReference>
<dbReference type="RefSeq" id="WP_163591869.1">
    <property type="nucleotide sequence ID" value="NZ_CP040852.1"/>
</dbReference>
<evidence type="ECO:0000313" key="3">
    <source>
        <dbReference type="EMBL" id="QIA90454.1"/>
    </source>
</evidence>
<dbReference type="GO" id="GO:0006304">
    <property type="term" value="P:DNA modification"/>
    <property type="evidence" value="ECO:0007669"/>
    <property type="project" value="InterPro"/>
</dbReference>
<dbReference type="Gene3D" id="3.40.50.300">
    <property type="entry name" value="P-loop containing nucleotide triphosphate hydrolases"/>
    <property type="match status" value="2"/>
</dbReference>
<dbReference type="GO" id="GO:0004519">
    <property type="term" value="F:endonuclease activity"/>
    <property type="evidence" value="ECO:0007669"/>
    <property type="project" value="UniProtKB-KW"/>
</dbReference>
<dbReference type="GO" id="GO:0009007">
    <property type="term" value="F:site-specific DNA-methyltransferase (adenine-specific) activity"/>
    <property type="evidence" value="ECO:0007669"/>
    <property type="project" value="UniProtKB-EC"/>
</dbReference>
<accession>A0AAE6WIB7</accession>
<dbReference type="Pfam" id="PF07669">
    <property type="entry name" value="Eco57I"/>
    <property type="match status" value="1"/>
</dbReference>
<gene>
    <name evidence="3" type="ORF">FEE40_09975</name>
</gene>
<dbReference type="InterPro" id="IPR011639">
    <property type="entry name" value="MethylTrfase_TaqI-like_dom"/>
</dbReference>
<dbReference type="Gene3D" id="3.40.50.150">
    <property type="entry name" value="Vaccinia Virus protein VP39"/>
    <property type="match status" value="1"/>
</dbReference>
<proteinExistence type="predicted"/>
<dbReference type="GO" id="GO:0003677">
    <property type="term" value="F:DNA binding"/>
    <property type="evidence" value="ECO:0007669"/>
    <property type="project" value="InterPro"/>
</dbReference>
<dbReference type="InterPro" id="IPR050742">
    <property type="entry name" value="Helicase_Restrict-Modif_Enz"/>
</dbReference>
<dbReference type="REBASE" id="378502">
    <property type="entry name" value="LmuV10ORF9965P"/>
</dbReference>
<feature type="coiled-coil region" evidence="1">
    <location>
        <begin position="777"/>
        <end position="823"/>
    </location>
</feature>
<dbReference type="PANTHER" id="PTHR47396">
    <property type="entry name" value="TYPE I RESTRICTION ENZYME ECOKI R PROTEIN"/>
    <property type="match status" value="1"/>
</dbReference>
<evidence type="ECO:0000313" key="4">
    <source>
        <dbReference type="Proteomes" id="UP000463931"/>
    </source>
</evidence>
<keyword evidence="3" id="KW-0378">Hydrolase</keyword>
<name>A0AAE6WIB7_9LACO</name>
<dbReference type="GO" id="GO:0016787">
    <property type="term" value="F:hydrolase activity"/>
    <property type="evidence" value="ECO:0007669"/>
    <property type="project" value="InterPro"/>
</dbReference>
<dbReference type="PANTHER" id="PTHR47396:SF1">
    <property type="entry name" value="ATP-DEPENDENT HELICASE IRC3-RELATED"/>
    <property type="match status" value="1"/>
</dbReference>
<reference evidence="3 4" key="1">
    <citation type="journal article" date="2019" name="Nat. Med.">
        <title>Preventing dysbiosis of the neonatal mouse intestinal microbiome protects against late-onset sepsis.</title>
        <authorList>
            <person name="Singer J.R."/>
            <person name="Blosser E.G."/>
            <person name="Zindl C.L."/>
            <person name="Silberger D.J."/>
            <person name="Conlan S."/>
            <person name="Laufer V.A."/>
            <person name="DiToro D."/>
            <person name="Deming C."/>
            <person name="Kumar R."/>
            <person name="Morrow C.D."/>
            <person name="Segre J.A."/>
            <person name="Gray M.J."/>
            <person name="Randolph D.A."/>
            <person name="Weaver C.T."/>
        </authorList>
    </citation>
    <scope>NUCLEOTIDE SEQUENCE [LARGE SCALE GENOMIC DNA]</scope>
    <source>
        <strain evidence="3 4">V10</strain>
    </source>
</reference>
<protein>
    <submittedName>
        <fullName evidence="3">Restriction endonuclease</fullName>
    </submittedName>
</protein>
<dbReference type="Proteomes" id="UP000463931">
    <property type="component" value="Chromosome"/>
</dbReference>
<dbReference type="EMBL" id="CP040852">
    <property type="protein sequence ID" value="QIA90454.1"/>
    <property type="molecule type" value="Genomic_DNA"/>
</dbReference>
<dbReference type="InterPro" id="IPR014001">
    <property type="entry name" value="Helicase_ATP-bd"/>
</dbReference>
<dbReference type="InterPro" id="IPR027417">
    <property type="entry name" value="P-loop_NTPase"/>
</dbReference>
<dbReference type="SUPFAM" id="SSF52540">
    <property type="entry name" value="P-loop containing nucleoside triphosphate hydrolases"/>
    <property type="match status" value="1"/>
</dbReference>
<dbReference type="GO" id="GO:0005524">
    <property type="term" value="F:ATP binding"/>
    <property type="evidence" value="ECO:0007669"/>
    <property type="project" value="InterPro"/>
</dbReference>
<dbReference type="InterPro" id="IPR006935">
    <property type="entry name" value="Helicase/UvrB_N"/>
</dbReference>
<dbReference type="GO" id="GO:0005829">
    <property type="term" value="C:cytosol"/>
    <property type="evidence" value="ECO:0007669"/>
    <property type="project" value="TreeGrafter"/>
</dbReference>